<dbReference type="CDD" id="cd00882">
    <property type="entry name" value="Ras_like_GTPase"/>
    <property type="match status" value="1"/>
</dbReference>
<feature type="compositionally biased region" description="Low complexity" evidence="1">
    <location>
        <begin position="556"/>
        <end position="566"/>
    </location>
</feature>
<organism evidence="7 8">
    <name type="scientific">Jeongeupia chitinilytica</name>
    <dbReference type="NCBI Taxonomy" id="1041641"/>
    <lineage>
        <taxon>Bacteria</taxon>
        <taxon>Pseudomonadati</taxon>
        <taxon>Pseudomonadota</taxon>
        <taxon>Betaproteobacteria</taxon>
        <taxon>Neisseriales</taxon>
        <taxon>Chitinibacteraceae</taxon>
        <taxon>Jeongeupia</taxon>
    </lineage>
</organism>
<evidence type="ECO:0000259" key="4">
    <source>
        <dbReference type="Pfam" id="PF06761"/>
    </source>
</evidence>
<feature type="domain" description="Type VI secretion system component TssM1 helical" evidence="6">
    <location>
        <begin position="1011"/>
        <end position="1112"/>
    </location>
</feature>
<feature type="transmembrane region" description="Helical" evidence="2">
    <location>
        <begin position="7"/>
        <end position="29"/>
    </location>
</feature>
<feature type="transmembrane region" description="Helical" evidence="2">
    <location>
        <begin position="35"/>
        <end position="56"/>
    </location>
</feature>
<dbReference type="Pfam" id="PF06761">
    <property type="entry name" value="IcmF-related"/>
    <property type="match status" value="1"/>
</dbReference>
<dbReference type="InterPro" id="IPR053156">
    <property type="entry name" value="T6SS_TssM-like"/>
</dbReference>
<keyword evidence="2" id="KW-0472">Membrane</keyword>
<dbReference type="InterPro" id="IPR027417">
    <property type="entry name" value="P-loop_NTPase"/>
</dbReference>
<dbReference type="InterPro" id="IPR025743">
    <property type="entry name" value="TssM1_N"/>
</dbReference>
<accession>A0ABQ3GVW0</accession>
<gene>
    <name evidence="7" type="ORF">GCM10007350_06580</name>
</gene>
<reference evidence="8" key="1">
    <citation type="journal article" date="2019" name="Int. J. Syst. Evol. Microbiol.">
        <title>The Global Catalogue of Microorganisms (GCM) 10K type strain sequencing project: providing services to taxonomists for standard genome sequencing and annotation.</title>
        <authorList>
            <consortium name="The Broad Institute Genomics Platform"/>
            <consortium name="The Broad Institute Genome Sequencing Center for Infectious Disease"/>
            <person name="Wu L."/>
            <person name="Ma J."/>
        </authorList>
    </citation>
    <scope>NUCLEOTIDE SEQUENCE [LARGE SCALE GENOMIC DNA]</scope>
    <source>
        <strain evidence="8">KCTC 23701</strain>
    </source>
</reference>
<evidence type="ECO:0000256" key="2">
    <source>
        <dbReference type="SAM" id="Phobius"/>
    </source>
</evidence>
<evidence type="ECO:0000313" key="8">
    <source>
        <dbReference type="Proteomes" id="UP000604737"/>
    </source>
</evidence>
<dbReference type="InterPro" id="IPR010623">
    <property type="entry name" value="IcmF_C"/>
</dbReference>
<dbReference type="Pfam" id="PF06744">
    <property type="entry name" value="IcmF_C"/>
    <property type="match status" value="1"/>
</dbReference>
<evidence type="ECO:0000259" key="3">
    <source>
        <dbReference type="Pfam" id="PF06744"/>
    </source>
</evidence>
<dbReference type="Proteomes" id="UP000604737">
    <property type="component" value="Unassembled WGS sequence"/>
</dbReference>
<dbReference type="NCBIfam" id="TIGR03348">
    <property type="entry name" value="VI_IcmF"/>
    <property type="match status" value="1"/>
</dbReference>
<keyword evidence="8" id="KW-1185">Reference proteome</keyword>
<evidence type="ECO:0000256" key="1">
    <source>
        <dbReference type="SAM" id="MobiDB-lite"/>
    </source>
</evidence>
<dbReference type="Pfam" id="PF14331">
    <property type="entry name" value="IcmF-related_N"/>
    <property type="match status" value="1"/>
</dbReference>
<feature type="region of interest" description="Disordered" evidence="1">
    <location>
        <begin position="556"/>
        <end position="582"/>
    </location>
</feature>
<comment type="caution">
    <text evidence="7">The sequence shown here is derived from an EMBL/GenBank/DDBJ whole genome shotgun (WGS) entry which is preliminary data.</text>
</comment>
<name>A0ABQ3GVW0_9NEIS</name>
<dbReference type="InterPro" id="IPR009612">
    <property type="entry name" value="IcmF-rel"/>
</dbReference>
<dbReference type="Pfam" id="PF21070">
    <property type="entry name" value="IcmF_helical"/>
    <property type="match status" value="1"/>
</dbReference>
<dbReference type="EMBL" id="BMYO01000002">
    <property type="protein sequence ID" value="GHD57775.1"/>
    <property type="molecule type" value="Genomic_DNA"/>
</dbReference>
<evidence type="ECO:0008006" key="9">
    <source>
        <dbReference type="Google" id="ProtNLM"/>
    </source>
</evidence>
<dbReference type="InterPro" id="IPR017731">
    <property type="entry name" value="TssM1-like"/>
</dbReference>
<keyword evidence="2" id="KW-0812">Transmembrane</keyword>
<keyword evidence="2" id="KW-1133">Transmembrane helix</keyword>
<feature type="domain" description="Type VI secretion system IcmF C-terminal" evidence="3">
    <location>
        <begin position="1117"/>
        <end position="1211"/>
    </location>
</feature>
<feature type="domain" description="IcmF-related" evidence="4">
    <location>
        <begin position="481"/>
        <end position="865"/>
    </location>
</feature>
<feature type="compositionally biased region" description="Pro residues" evidence="1">
    <location>
        <begin position="567"/>
        <end position="577"/>
    </location>
</feature>
<sequence length="1248" mass="136842">MKNAKVASAVGFLILIALIWFIGPFLGLVSPEARFGWIFGVMLLWVLTLLIGQMVANRAGGLIEKMLQRQADDAVMGASADKRAEVNLLRQRMLGAIDTLKSSRIGKARGNAALYELPWYMIIGHPAAGKSTAILQSGLTFPFSDKAGVQGVGGTRNCDWFFATEGVLLDTAGRYATQSEDRVEWLEFLKLLKKHRAKAPVNGILVAISLPELAQHKSEGFAIYARQIRERIHEIEDIFGLQVPIYLVFTKVDLLGGFGAFFEDATEEERNRVWGATLSHDQGAGFNIGHVAGQQFEQLYRGLSQMGDEKLLQHRGPNAKPAYFAFPVEFHALKESICRFVTLLHEDDPYHAKPLLRGFYFSSALQEGVPRIGAATRVAGQFDLSQPGFETRQSPASYSYFLRDLFREVIFPDQHLITRQTRPSGSRWRLAGLVAGLSVLAVVAGGLTWSYIGNQKLIAAATDERVKAEKLAASGQIYDRLKSLDMLQKRLETLQQYRKEGHPWQIGMGLYRGAEVEAALRKDYFEGVRKLMLAPVKANLETALVNIKVAAPAPEAPKPVEAAPKVAPAPTPVPAPRAPVRKPAVRKPGLPVINLSAITPLQKATAAAASGVAAAPVQGEVKLEQGYNALKTYLMLHDKTRMDEAHLSDQLPRYWRPWLEQQRSDRPLEDINPLAERIVAFYVSQIKEPDLPTIDNNAATVSSSREVLRGSLRRLSAKERVYNELKARANTRFQPLTVARILNGKDGEIVAGSYMVPGAFTREAWDKYMRGAIDEASRGEIKSDDWVLAASLQDNLGRDGDLEKNRAELEALYRADYAREWKKFLQGVAVKDFADLNQAAAGMTRLADPQTSPVKLIIARAAFETAWDNPSELSNKLENAKQSVLEKTTSLINGGTQPKAAQPGQKGEVGGQFVAVARLNEGSPAPINGYLDQLGKLKGKLVQIASTDDQGGGARQLVQATLNGSGSELADTLQYVDNTMLGSADAETREVVRPLLVRPLVQTYAVLLPPVERDLNQAWDKEVYGQWKALSSKYPFTDSQAEAPLGDIAKFVKPNDGTLDKFVDKYLNGLVLKKGDVLVPRTWANLGIRFQPAFLSGAARLGDAGTTLTQDGSDAKFELQPVPTSGLSEIVVEIDGQTLRYRNGPQPWQSFSWPNPGASQGARIQVVAFNGASAVVANQQGRMGWTKLLAQAHVERSDNNSGTLSWAIRKGAAGDAEVVRVNYRMVSGPNPLQLSSLRKLSLPERITQ</sequence>
<feature type="domain" description="Type VI secretion system component TssM1 N-terminal" evidence="5">
    <location>
        <begin position="179"/>
        <end position="435"/>
    </location>
</feature>
<evidence type="ECO:0000313" key="7">
    <source>
        <dbReference type="EMBL" id="GHD57775.1"/>
    </source>
</evidence>
<dbReference type="SUPFAM" id="SSF52540">
    <property type="entry name" value="P-loop containing nucleoside triphosphate hydrolases"/>
    <property type="match status" value="1"/>
</dbReference>
<dbReference type="PANTHER" id="PTHR36153:SF1">
    <property type="entry name" value="TYPE VI SECRETION SYSTEM COMPONENT TSSM1"/>
    <property type="match status" value="1"/>
</dbReference>
<evidence type="ECO:0000259" key="5">
    <source>
        <dbReference type="Pfam" id="PF14331"/>
    </source>
</evidence>
<dbReference type="RefSeq" id="WP_189458737.1">
    <property type="nucleotide sequence ID" value="NZ_BMYO01000002.1"/>
</dbReference>
<protein>
    <recommendedName>
        <fullName evidence="9">Type VI secretion system membrane subunit TssM</fullName>
    </recommendedName>
</protein>
<dbReference type="PANTHER" id="PTHR36153">
    <property type="entry name" value="INNER MEMBRANE PROTEIN-RELATED"/>
    <property type="match status" value="1"/>
</dbReference>
<feature type="transmembrane region" description="Helical" evidence="2">
    <location>
        <begin position="430"/>
        <end position="452"/>
    </location>
</feature>
<evidence type="ECO:0000259" key="6">
    <source>
        <dbReference type="Pfam" id="PF21070"/>
    </source>
</evidence>
<dbReference type="InterPro" id="IPR048677">
    <property type="entry name" value="TssM1_hel"/>
</dbReference>
<dbReference type="Gene3D" id="3.40.50.300">
    <property type="entry name" value="P-loop containing nucleotide triphosphate hydrolases"/>
    <property type="match status" value="1"/>
</dbReference>
<proteinExistence type="predicted"/>